<evidence type="ECO:0000313" key="1">
    <source>
        <dbReference type="EMBL" id="CAH2073839.1"/>
    </source>
</evidence>
<accession>A0ABN8J0U8</accession>
<reference evidence="1" key="1">
    <citation type="submission" date="2022-03" db="EMBL/GenBank/DDBJ databases">
        <authorList>
            <person name="Martin H S."/>
        </authorList>
    </citation>
    <scope>NUCLEOTIDE SEQUENCE</scope>
</reference>
<organism evidence="1 2">
    <name type="scientific">Iphiclides podalirius</name>
    <name type="common">scarce swallowtail</name>
    <dbReference type="NCBI Taxonomy" id="110791"/>
    <lineage>
        <taxon>Eukaryota</taxon>
        <taxon>Metazoa</taxon>
        <taxon>Ecdysozoa</taxon>
        <taxon>Arthropoda</taxon>
        <taxon>Hexapoda</taxon>
        <taxon>Insecta</taxon>
        <taxon>Pterygota</taxon>
        <taxon>Neoptera</taxon>
        <taxon>Endopterygota</taxon>
        <taxon>Lepidoptera</taxon>
        <taxon>Glossata</taxon>
        <taxon>Ditrysia</taxon>
        <taxon>Papilionoidea</taxon>
        <taxon>Papilionidae</taxon>
        <taxon>Papilioninae</taxon>
        <taxon>Iphiclides</taxon>
    </lineage>
</organism>
<proteinExistence type="predicted"/>
<evidence type="ECO:0000313" key="2">
    <source>
        <dbReference type="Proteomes" id="UP000837857"/>
    </source>
</evidence>
<gene>
    <name evidence="1" type="ORF">IPOD504_LOCUS15813</name>
</gene>
<protein>
    <submittedName>
        <fullName evidence="1">Uncharacterized protein</fullName>
    </submittedName>
</protein>
<dbReference type="Proteomes" id="UP000837857">
    <property type="component" value="Chromosome 7"/>
</dbReference>
<name>A0ABN8J0U8_9NEOP</name>
<keyword evidence="2" id="KW-1185">Reference proteome</keyword>
<feature type="non-terminal residue" evidence="1">
    <location>
        <position position="123"/>
    </location>
</feature>
<sequence>MFIIWPRPGFRQRDVGRARLASRLFDIACPSRDKLAAFRSALKITCIVANDEIGKILIWNFDVAPSEWRAARGFRPWNVLASVARPVAANGAADNDSANAGPLGNMLTHRLVSEEAAADRRPA</sequence>
<dbReference type="EMBL" id="OW152819">
    <property type="protein sequence ID" value="CAH2073839.1"/>
    <property type="molecule type" value="Genomic_DNA"/>
</dbReference>